<proteinExistence type="predicted"/>
<feature type="domain" description="C2H2-type" evidence="3">
    <location>
        <begin position="161"/>
        <end position="191"/>
    </location>
</feature>
<feature type="compositionally biased region" description="Basic residues" evidence="2">
    <location>
        <begin position="229"/>
        <end position="241"/>
    </location>
</feature>
<dbReference type="GO" id="GO:0008270">
    <property type="term" value="F:zinc ion binding"/>
    <property type="evidence" value="ECO:0007669"/>
    <property type="project" value="UniProtKB-KW"/>
</dbReference>
<dbReference type="Gene3D" id="3.30.160.60">
    <property type="entry name" value="Classic Zinc Finger"/>
    <property type="match status" value="2"/>
</dbReference>
<evidence type="ECO:0000259" key="3">
    <source>
        <dbReference type="PROSITE" id="PS50157"/>
    </source>
</evidence>
<name>A0A6A6U037_9PEZI</name>
<dbReference type="Proteomes" id="UP000799302">
    <property type="component" value="Unassembled WGS sequence"/>
</dbReference>
<dbReference type="OrthoDB" id="2687452at2759"/>
<accession>A0A6A6U037</accession>
<feature type="compositionally biased region" description="Basic and acidic residues" evidence="2">
    <location>
        <begin position="141"/>
        <end position="152"/>
    </location>
</feature>
<evidence type="ECO:0000256" key="2">
    <source>
        <dbReference type="SAM" id="MobiDB-lite"/>
    </source>
</evidence>
<dbReference type="AlphaFoldDB" id="A0A6A6U037"/>
<keyword evidence="5" id="KW-1185">Reference proteome</keyword>
<keyword evidence="1" id="KW-0479">Metal-binding</keyword>
<dbReference type="EMBL" id="MU004240">
    <property type="protein sequence ID" value="KAF2665320.1"/>
    <property type="molecule type" value="Genomic_DNA"/>
</dbReference>
<evidence type="ECO:0000313" key="5">
    <source>
        <dbReference type="Proteomes" id="UP000799302"/>
    </source>
</evidence>
<dbReference type="PROSITE" id="PS00028">
    <property type="entry name" value="ZINC_FINGER_C2H2_1"/>
    <property type="match status" value="1"/>
</dbReference>
<dbReference type="PROSITE" id="PS50157">
    <property type="entry name" value="ZINC_FINGER_C2H2_2"/>
    <property type="match status" value="1"/>
</dbReference>
<dbReference type="InterPro" id="IPR013087">
    <property type="entry name" value="Znf_C2H2_type"/>
</dbReference>
<keyword evidence="1" id="KW-0863">Zinc-finger</keyword>
<sequence>MSYPTNSSLGSEDCINADASPYSVDGRMDQYNRPLYSHAGSPSARPDPAYSYPYHSYSDLSSHHRYYTDGAGAGGHHALDSWSQSYHTVGDRSPATDHWMRPIIPGSGPTSPLHPHHAAELPGAYPQSPLGQSVAGSGLDEDSHSPGSEDGKAQSAPSKKYKCPSQGCDVAFARKADKDRHFECVHNRDRNKKYDCTWDGCPRRGDGGFTRRDHLREHLRNFHHENIPKRSKAPHRKSGQE</sequence>
<evidence type="ECO:0000313" key="4">
    <source>
        <dbReference type="EMBL" id="KAF2665320.1"/>
    </source>
</evidence>
<feature type="region of interest" description="Disordered" evidence="2">
    <location>
        <begin position="1"/>
        <end position="54"/>
    </location>
</feature>
<gene>
    <name evidence="4" type="ORF">BT63DRAFT_416887</name>
</gene>
<reference evidence="4" key="1">
    <citation type="journal article" date="2020" name="Stud. Mycol.">
        <title>101 Dothideomycetes genomes: a test case for predicting lifestyles and emergence of pathogens.</title>
        <authorList>
            <person name="Haridas S."/>
            <person name="Albert R."/>
            <person name="Binder M."/>
            <person name="Bloem J."/>
            <person name="Labutti K."/>
            <person name="Salamov A."/>
            <person name="Andreopoulos B."/>
            <person name="Baker S."/>
            <person name="Barry K."/>
            <person name="Bills G."/>
            <person name="Bluhm B."/>
            <person name="Cannon C."/>
            <person name="Castanera R."/>
            <person name="Culley D."/>
            <person name="Daum C."/>
            <person name="Ezra D."/>
            <person name="Gonzalez J."/>
            <person name="Henrissat B."/>
            <person name="Kuo A."/>
            <person name="Liang C."/>
            <person name="Lipzen A."/>
            <person name="Lutzoni F."/>
            <person name="Magnuson J."/>
            <person name="Mondo S."/>
            <person name="Nolan M."/>
            <person name="Ohm R."/>
            <person name="Pangilinan J."/>
            <person name="Park H.-J."/>
            <person name="Ramirez L."/>
            <person name="Alfaro M."/>
            <person name="Sun H."/>
            <person name="Tritt A."/>
            <person name="Yoshinaga Y."/>
            <person name="Zwiers L.-H."/>
            <person name="Turgeon B."/>
            <person name="Goodwin S."/>
            <person name="Spatafora J."/>
            <person name="Crous P."/>
            <person name="Grigoriev I."/>
        </authorList>
    </citation>
    <scope>NUCLEOTIDE SEQUENCE</scope>
    <source>
        <strain evidence="4">CBS 115976</strain>
    </source>
</reference>
<keyword evidence="1" id="KW-0862">Zinc</keyword>
<protein>
    <recommendedName>
        <fullName evidence="3">C2H2-type domain-containing protein</fullName>
    </recommendedName>
</protein>
<feature type="compositionally biased region" description="Polar residues" evidence="2">
    <location>
        <begin position="1"/>
        <end position="10"/>
    </location>
</feature>
<organism evidence="4 5">
    <name type="scientific">Microthyrium microscopicum</name>
    <dbReference type="NCBI Taxonomy" id="703497"/>
    <lineage>
        <taxon>Eukaryota</taxon>
        <taxon>Fungi</taxon>
        <taxon>Dikarya</taxon>
        <taxon>Ascomycota</taxon>
        <taxon>Pezizomycotina</taxon>
        <taxon>Dothideomycetes</taxon>
        <taxon>Dothideomycetes incertae sedis</taxon>
        <taxon>Microthyriales</taxon>
        <taxon>Microthyriaceae</taxon>
        <taxon>Microthyrium</taxon>
    </lineage>
</organism>
<feature type="region of interest" description="Disordered" evidence="2">
    <location>
        <begin position="86"/>
        <end position="164"/>
    </location>
</feature>
<dbReference type="SMART" id="SM00355">
    <property type="entry name" value="ZnF_C2H2"/>
    <property type="match status" value="2"/>
</dbReference>
<evidence type="ECO:0000256" key="1">
    <source>
        <dbReference type="PROSITE-ProRule" id="PRU00042"/>
    </source>
</evidence>
<feature type="region of interest" description="Disordered" evidence="2">
    <location>
        <begin position="221"/>
        <end position="241"/>
    </location>
</feature>